<dbReference type="RefSeq" id="WP_092718080.1">
    <property type="nucleotide sequence ID" value="NZ_FMAG01000010.1"/>
</dbReference>
<sequence length="189" mass="20567">MKTQQRRFVVEFKSKGRRSVATSGSIWGTTDLKALARQAASVAPQLFDDAGATIDIATATPTPVLAPVPVVPTATGVENIGSASVGLQSVEPIAIAPTPVEEPRPFTAGNAATRSESSRAVRHVEHKLRSLQKPVTTAFKNPVTAYEPLTDELALLELENRRLKSLLIERLRHENRQLRTMLERFGGIH</sequence>
<protein>
    <submittedName>
        <fullName evidence="1">Uncharacterized protein</fullName>
    </submittedName>
</protein>
<evidence type="ECO:0000313" key="2">
    <source>
        <dbReference type="Proteomes" id="UP000199101"/>
    </source>
</evidence>
<reference evidence="2" key="1">
    <citation type="submission" date="2016-08" db="EMBL/GenBank/DDBJ databases">
        <authorList>
            <person name="Varghese N."/>
            <person name="Submissions Spin"/>
        </authorList>
    </citation>
    <scope>NUCLEOTIDE SEQUENCE [LARGE SCALE GENOMIC DNA]</scope>
    <source>
        <strain evidence="2">HAMBI 2975</strain>
    </source>
</reference>
<dbReference type="Proteomes" id="UP000199101">
    <property type="component" value="Unassembled WGS sequence"/>
</dbReference>
<gene>
    <name evidence="1" type="ORF">GA0061103_0056</name>
</gene>
<evidence type="ECO:0000313" key="1">
    <source>
        <dbReference type="EMBL" id="SCB46989.1"/>
    </source>
</evidence>
<keyword evidence="2" id="KW-1185">Reference proteome</keyword>
<dbReference type="AlphaFoldDB" id="A0A1C3X427"/>
<dbReference type="OrthoDB" id="8454019at2"/>
<accession>A0A1C3X427</accession>
<dbReference type="EMBL" id="FMAG01000010">
    <property type="protein sequence ID" value="SCB46989.1"/>
    <property type="molecule type" value="Genomic_DNA"/>
</dbReference>
<name>A0A1C3X427_9HYPH</name>
<organism evidence="1 2">
    <name type="scientific">Rhizobium multihospitium</name>
    <dbReference type="NCBI Taxonomy" id="410764"/>
    <lineage>
        <taxon>Bacteria</taxon>
        <taxon>Pseudomonadati</taxon>
        <taxon>Pseudomonadota</taxon>
        <taxon>Alphaproteobacteria</taxon>
        <taxon>Hyphomicrobiales</taxon>
        <taxon>Rhizobiaceae</taxon>
        <taxon>Rhizobium/Agrobacterium group</taxon>
        <taxon>Rhizobium</taxon>
    </lineage>
</organism>
<proteinExistence type="predicted"/>